<evidence type="ECO:0008006" key="3">
    <source>
        <dbReference type="Google" id="ProtNLM"/>
    </source>
</evidence>
<dbReference type="Proteomes" id="UP001290101">
    <property type="component" value="Unassembled WGS sequence"/>
</dbReference>
<evidence type="ECO:0000313" key="1">
    <source>
        <dbReference type="EMBL" id="MDZ5494054.1"/>
    </source>
</evidence>
<organism evidence="1 2">
    <name type="scientific">Micromonospora sicca</name>
    <dbReference type="NCBI Taxonomy" id="2202420"/>
    <lineage>
        <taxon>Bacteria</taxon>
        <taxon>Bacillati</taxon>
        <taxon>Actinomycetota</taxon>
        <taxon>Actinomycetes</taxon>
        <taxon>Micromonosporales</taxon>
        <taxon>Micromonosporaceae</taxon>
        <taxon>Micromonospora</taxon>
    </lineage>
</organism>
<name>A0ABU5JNW6_9ACTN</name>
<dbReference type="EMBL" id="JAXOTQ010000060">
    <property type="protein sequence ID" value="MDZ5494054.1"/>
    <property type="molecule type" value="Genomic_DNA"/>
</dbReference>
<gene>
    <name evidence="1" type="ORF">U2F25_32160</name>
</gene>
<evidence type="ECO:0000313" key="2">
    <source>
        <dbReference type="Proteomes" id="UP001290101"/>
    </source>
</evidence>
<comment type="caution">
    <text evidence="1">The sequence shown here is derived from an EMBL/GenBank/DDBJ whole genome shotgun (WGS) entry which is preliminary data.</text>
</comment>
<keyword evidence="2" id="KW-1185">Reference proteome</keyword>
<dbReference type="RefSeq" id="WP_322475162.1">
    <property type="nucleotide sequence ID" value="NZ_JAXOTR010000053.1"/>
</dbReference>
<sequence length="121" mass="14161">MTWPGLRQWQPHLGLVVWLPRDYYDERDGHAGRPTVVVKVLQVERTCIVVPRTSQLGNRHRDDIFHPADPALGCCDKPGLWQPWRWRRVDFAAYDDDELGEFAKMDEELLTRIIGAYERCS</sequence>
<protein>
    <recommendedName>
        <fullName evidence="3">Type II toxin-antitoxin system PemK/MazF family toxin</fullName>
    </recommendedName>
</protein>
<accession>A0ABU5JNW6</accession>
<reference evidence="1 2" key="1">
    <citation type="submission" date="2023-12" db="EMBL/GenBank/DDBJ databases">
        <title>Micromonospora sp. nov., isolated from Atacama Desert.</title>
        <authorList>
            <person name="Carro L."/>
            <person name="Golinska P."/>
            <person name="Klenk H.-P."/>
            <person name="Goodfellow M."/>
        </authorList>
    </citation>
    <scope>NUCLEOTIDE SEQUENCE [LARGE SCALE GENOMIC DNA]</scope>
    <source>
        <strain evidence="1 2">4G53</strain>
    </source>
</reference>
<proteinExistence type="predicted"/>